<protein>
    <submittedName>
        <fullName evidence="6">Antiterminator LoaP</fullName>
    </submittedName>
</protein>
<evidence type="ECO:0000256" key="3">
    <source>
        <dbReference type="ARBA" id="ARBA00023163"/>
    </source>
</evidence>
<sequence>MDWYVLFVETGKEDVVRSLITKYFDKSEIRAIVPKRKLVERRLGQSYEVCKTMFPGYVLVYTQMNTKIYYELKQIPRCYRLLNRTHSSFDNNEQRSVIYNQEDTLETYTFSKIEEEEMTLILQLIGKSEMIDCSALYIENAKIKVSSGPLKGKEGIIKKIDKRKRRARIALNFMGYEKLLDVGISLLEKPLANENFETH</sequence>
<name>A0ABW8HT41_9BACL</name>
<dbReference type="SUPFAM" id="SSF82679">
    <property type="entry name" value="N-utilization substance G protein NusG, N-terminal domain"/>
    <property type="match status" value="1"/>
</dbReference>
<dbReference type="InterPro" id="IPR008991">
    <property type="entry name" value="Translation_prot_SH3-like_sf"/>
</dbReference>
<feature type="domain" description="NusG-like N-terminal" evidence="5">
    <location>
        <begin position="1"/>
        <end position="84"/>
    </location>
</feature>
<evidence type="ECO:0000313" key="7">
    <source>
        <dbReference type="Proteomes" id="UP001618531"/>
    </source>
</evidence>
<evidence type="ECO:0000259" key="5">
    <source>
        <dbReference type="Pfam" id="PF02357"/>
    </source>
</evidence>
<gene>
    <name evidence="6" type="primary">loaP</name>
    <name evidence="6" type="ORF">ACINKY_11520</name>
</gene>
<dbReference type="InterPro" id="IPR036735">
    <property type="entry name" value="NGN_dom_sf"/>
</dbReference>
<comment type="caution">
    <text evidence="6">The sequence shown here is derived from an EMBL/GenBank/DDBJ whole genome shotgun (WGS) entry which is preliminary data.</text>
</comment>
<dbReference type="SUPFAM" id="SSF50104">
    <property type="entry name" value="Translation proteins SH3-like domain"/>
    <property type="match status" value="1"/>
</dbReference>
<dbReference type="InterPro" id="IPR047663">
    <property type="entry name" value="Transcription_antiterm_LoaP"/>
</dbReference>
<dbReference type="Gene3D" id="3.30.70.940">
    <property type="entry name" value="NusG, N-terminal domain"/>
    <property type="match status" value="1"/>
</dbReference>
<keyword evidence="7" id="KW-1185">Reference proteome</keyword>
<dbReference type="PANTHER" id="PTHR30265:SF4">
    <property type="entry name" value="KOW MOTIF FAMILY PROTEIN, EXPRESSED"/>
    <property type="match status" value="1"/>
</dbReference>
<proteinExistence type="predicted"/>
<accession>A0ABW8HT41</accession>
<dbReference type="Pfam" id="PF00467">
    <property type="entry name" value="KOW"/>
    <property type="match status" value="1"/>
</dbReference>
<dbReference type="InterPro" id="IPR006645">
    <property type="entry name" value="NGN-like_dom"/>
</dbReference>
<dbReference type="Proteomes" id="UP001618531">
    <property type="component" value="Unassembled WGS sequence"/>
</dbReference>
<keyword evidence="1" id="KW-0889">Transcription antitermination</keyword>
<feature type="domain" description="KOW" evidence="4">
    <location>
        <begin position="142"/>
        <end position="167"/>
    </location>
</feature>
<organism evidence="6 7">
    <name type="scientific">Paenibacillus illinoisensis</name>
    <dbReference type="NCBI Taxonomy" id="59845"/>
    <lineage>
        <taxon>Bacteria</taxon>
        <taxon>Bacillati</taxon>
        <taxon>Bacillota</taxon>
        <taxon>Bacilli</taxon>
        <taxon>Bacillales</taxon>
        <taxon>Paenibacillaceae</taxon>
        <taxon>Paenibacillus</taxon>
    </lineage>
</organism>
<evidence type="ECO:0000256" key="1">
    <source>
        <dbReference type="ARBA" id="ARBA00022814"/>
    </source>
</evidence>
<dbReference type="InterPro" id="IPR005824">
    <property type="entry name" value="KOW"/>
</dbReference>
<dbReference type="CDD" id="cd00380">
    <property type="entry name" value="KOW"/>
    <property type="match status" value="1"/>
</dbReference>
<dbReference type="InterPro" id="IPR043425">
    <property type="entry name" value="NusG-like"/>
</dbReference>
<dbReference type="NCBIfam" id="NF033641">
    <property type="entry name" value="antiterm_LoaP"/>
    <property type="match status" value="1"/>
</dbReference>
<dbReference type="PANTHER" id="PTHR30265">
    <property type="entry name" value="RHO-INTERACTING TRANSCRIPTION TERMINATION FACTOR NUSG"/>
    <property type="match status" value="1"/>
</dbReference>
<dbReference type="RefSeq" id="WP_402874841.1">
    <property type="nucleotide sequence ID" value="NZ_JBIYSL010000002.1"/>
</dbReference>
<evidence type="ECO:0000256" key="2">
    <source>
        <dbReference type="ARBA" id="ARBA00023015"/>
    </source>
</evidence>
<reference evidence="6 7" key="1">
    <citation type="submission" date="2024-11" db="EMBL/GenBank/DDBJ databases">
        <title>Identification and Characterization of a Novel Fosfomycin Bacillithiol Transferase FosB8 in Paenibacillus illinoisensis.</title>
        <authorList>
            <person name="Lu W."/>
        </authorList>
    </citation>
    <scope>NUCLEOTIDE SEQUENCE [LARGE SCALE GENOMIC DNA]</scope>
    <source>
        <strain evidence="6 7">WP77</strain>
    </source>
</reference>
<dbReference type="CDD" id="cd08000">
    <property type="entry name" value="NGN"/>
    <property type="match status" value="1"/>
</dbReference>
<dbReference type="Pfam" id="PF02357">
    <property type="entry name" value="NusG"/>
    <property type="match status" value="1"/>
</dbReference>
<dbReference type="InterPro" id="IPR014722">
    <property type="entry name" value="Rib_uL2_dom2"/>
</dbReference>
<dbReference type="Gene3D" id="2.30.30.30">
    <property type="match status" value="1"/>
</dbReference>
<keyword evidence="3" id="KW-0804">Transcription</keyword>
<evidence type="ECO:0000259" key="4">
    <source>
        <dbReference type="Pfam" id="PF00467"/>
    </source>
</evidence>
<evidence type="ECO:0000313" key="6">
    <source>
        <dbReference type="EMBL" id="MFK0522823.1"/>
    </source>
</evidence>
<keyword evidence="2" id="KW-0805">Transcription regulation</keyword>
<dbReference type="EMBL" id="JBIYSL010000002">
    <property type="protein sequence ID" value="MFK0522823.1"/>
    <property type="molecule type" value="Genomic_DNA"/>
</dbReference>